<dbReference type="SUPFAM" id="SSF53187">
    <property type="entry name" value="Zn-dependent exopeptidases"/>
    <property type="match status" value="1"/>
</dbReference>
<dbReference type="Proteomes" id="UP001230188">
    <property type="component" value="Unassembled WGS sequence"/>
</dbReference>
<dbReference type="PROSITE" id="PS52035">
    <property type="entry name" value="PEPTIDASE_M14"/>
    <property type="match status" value="1"/>
</dbReference>
<sequence>MADATRPHRNAAGDSSRAVSDPLGLLSLFNGTYTTAAASTTKRDSTTTVGSVRGMDICLMSRATTPVELIVDPSSKNAADSVQDNKVKEHVDDFKRESTRRRWEHARTSMNRKRTHDSATLEPPPPLYKCVVSSKKAPSEVIEPPLSGFADRPKALPARHIDGMLPPPTEHEPLGSIPKWLRHSPDAMAPSQRPEVECSKRVYTYGDPLPLEQPNETDELRFDSCFESGNLLSATRLFRTEGVNKETLPTASRQVHDRIPWVVDHEYDLQMHPDLKTSGNTQWFFFEVTKTRRLERYRFNVTNFAKSDSLYLEGMQPIVYSTKAAATMGIGWRRAGTVLCYSKNPSDVHRQQVCDMLEAVDTGDGDIDDGESTASGSASDDSDDEATSPVAPAQGGASSRQRDSFSKNKKTKGGTHTMSFDLEFEFEDDVVYLAYSHPYTYTDLQHFLNQLMSNPKTQHMCTRRVLCNTIAGNRCDLLTITAPPYIKPKVAATEDDARTNADNNNNKDGESSDTASSSSHERRLLVISARVHPGESNSSWIMQGMLEFLTSIHPAAVVLRKHFVFKVVPMLNPDGVINGNYRCSLSGQDLNRHWHLPCRNDHPTIAAFKHLIQAYQSRDESRVALFCDLHGHSRAQGLFLYGILSTADKQPSQPPKKVRNSVMTLRIAAALAKATLIHAHQMVIRAVPLLEDKMPKDDAAVLAEPRRNAEPVVAPTPKTDALSEIVVPAIDSVSARARVQELELGAEFRTSTDSNPLSSSMKAHGIDMAAFSAIAQEADQLLRETEGLTLDSPALWVAYDGINDEANAKDEIDLSVIVKTPTSARKMASFAR</sequence>
<evidence type="ECO:0000259" key="5">
    <source>
        <dbReference type="PROSITE" id="PS52035"/>
    </source>
</evidence>
<keyword evidence="7" id="KW-1185">Reference proteome</keyword>
<comment type="caution">
    <text evidence="6">The sequence shown here is derived from an EMBL/GenBank/DDBJ whole genome shotgun (WGS) entry which is preliminary data.</text>
</comment>
<dbReference type="InterPro" id="IPR050821">
    <property type="entry name" value="Cytosolic_carboxypeptidase"/>
</dbReference>
<dbReference type="GO" id="GO:0006508">
    <property type="term" value="P:proteolysis"/>
    <property type="evidence" value="ECO:0007669"/>
    <property type="project" value="InterPro"/>
</dbReference>
<dbReference type="GO" id="GO:0008270">
    <property type="term" value="F:zinc ion binding"/>
    <property type="evidence" value="ECO:0007669"/>
    <property type="project" value="InterPro"/>
</dbReference>
<evidence type="ECO:0000256" key="3">
    <source>
        <dbReference type="PROSITE-ProRule" id="PRU01379"/>
    </source>
</evidence>
<evidence type="ECO:0000256" key="4">
    <source>
        <dbReference type="SAM" id="MobiDB-lite"/>
    </source>
</evidence>
<dbReference type="InterPro" id="IPR000834">
    <property type="entry name" value="Peptidase_M14"/>
</dbReference>
<accession>A0AAD7UMT3</accession>
<evidence type="ECO:0000313" key="6">
    <source>
        <dbReference type="EMBL" id="KAJ8613118.1"/>
    </source>
</evidence>
<proteinExistence type="inferred from homology"/>
<dbReference type="Gene3D" id="2.60.40.3120">
    <property type="match status" value="1"/>
</dbReference>
<dbReference type="PANTHER" id="PTHR12756">
    <property type="entry name" value="CYTOSOLIC CARBOXYPEPTIDASE"/>
    <property type="match status" value="1"/>
</dbReference>
<feature type="compositionally biased region" description="Basic and acidic residues" evidence="4">
    <location>
        <begin position="495"/>
        <end position="510"/>
    </location>
</feature>
<dbReference type="PANTHER" id="PTHR12756:SF45">
    <property type="entry name" value="CYTOSOLIC CARBOXYPEPTIDASE NNA1"/>
    <property type="match status" value="1"/>
</dbReference>
<organism evidence="6 7">
    <name type="scientific">Chrysophaeum taylorii</name>
    <dbReference type="NCBI Taxonomy" id="2483200"/>
    <lineage>
        <taxon>Eukaryota</taxon>
        <taxon>Sar</taxon>
        <taxon>Stramenopiles</taxon>
        <taxon>Ochrophyta</taxon>
        <taxon>Pelagophyceae</taxon>
        <taxon>Pelagomonadales</taxon>
        <taxon>Pelagomonadaceae</taxon>
        <taxon>Chrysophaeum</taxon>
    </lineage>
</organism>
<dbReference type="GO" id="GO:0004181">
    <property type="term" value="F:metallocarboxypeptidase activity"/>
    <property type="evidence" value="ECO:0007669"/>
    <property type="project" value="InterPro"/>
</dbReference>
<comment type="cofactor">
    <cofactor evidence="1">
        <name>Zn(2+)</name>
        <dbReference type="ChEBI" id="CHEBI:29105"/>
    </cofactor>
</comment>
<dbReference type="AlphaFoldDB" id="A0AAD7UMT3"/>
<evidence type="ECO:0000313" key="7">
    <source>
        <dbReference type="Proteomes" id="UP001230188"/>
    </source>
</evidence>
<protein>
    <recommendedName>
        <fullName evidence="5">Peptidase M14 domain-containing protein</fullName>
    </recommendedName>
</protein>
<name>A0AAD7UMT3_9STRA</name>
<dbReference type="EMBL" id="JAQMWT010000036">
    <property type="protein sequence ID" value="KAJ8613118.1"/>
    <property type="molecule type" value="Genomic_DNA"/>
</dbReference>
<gene>
    <name evidence="6" type="ORF">CTAYLR_004801</name>
</gene>
<comment type="similarity">
    <text evidence="2 3">Belongs to the peptidase M14 family.</text>
</comment>
<feature type="compositionally biased region" description="Acidic residues" evidence="4">
    <location>
        <begin position="361"/>
        <end position="371"/>
    </location>
</feature>
<feature type="domain" description="Peptidase M14" evidence="5">
    <location>
        <begin position="437"/>
        <end position="778"/>
    </location>
</feature>
<evidence type="ECO:0000256" key="2">
    <source>
        <dbReference type="ARBA" id="ARBA00005988"/>
    </source>
</evidence>
<feature type="region of interest" description="Disordered" evidence="4">
    <location>
        <begin position="491"/>
        <end position="521"/>
    </location>
</feature>
<dbReference type="Pfam" id="PF00246">
    <property type="entry name" value="Peptidase_M14"/>
    <property type="match status" value="1"/>
</dbReference>
<feature type="region of interest" description="Disordered" evidence="4">
    <location>
        <begin position="102"/>
        <end position="122"/>
    </location>
</feature>
<dbReference type="Gene3D" id="3.40.630.10">
    <property type="entry name" value="Zn peptidases"/>
    <property type="match status" value="1"/>
</dbReference>
<evidence type="ECO:0000256" key="1">
    <source>
        <dbReference type="ARBA" id="ARBA00001947"/>
    </source>
</evidence>
<reference evidence="6" key="1">
    <citation type="submission" date="2023-01" db="EMBL/GenBank/DDBJ databases">
        <title>Metagenome sequencing of chrysophaentin producing Chrysophaeum taylorii.</title>
        <authorList>
            <person name="Davison J."/>
            <person name="Bewley C."/>
        </authorList>
    </citation>
    <scope>NUCLEOTIDE SEQUENCE</scope>
    <source>
        <strain evidence="6">NIES-1699</strain>
    </source>
</reference>
<feature type="active site" description="Proton donor/acceptor" evidence="3">
    <location>
        <position position="747"/>
    </location>
</feature>
<feature type="region of interest" description="Disordered" evidence="4">
    <location>
        <begin position="361"/>
        <end position="414"/>
    </location>
</feature>